<dbReference type="RefSeq" id="WP_067857367.1">
    <property type="nucleotide sequence ID" value="NZ_CP011502.1"/>
</dbReference>
<evidence type="ECO:0000259" key="1">
    <source>
        <dbReference type="Pfam" id="PF13302"/>
    </source>
</evidence>
<dbReference type="InterPro" id="IPR016181">
    <property type="entry name" value="Acyl_CoA_acyltransferase"/>
</dbReference>
<dbReference type="KEGG" id="aer:AERYTH_08775"/>
<dbReference type="SUPFAM" id="SSF55729">
    <property type="entry name" value="Acyl-CoA N-acyltransferases (Nat)"/>
    <property type="match status" value="1"/>
</dbReference>
<dbReference type="Gene3D" id="3.40.630.30">
    <property type="match status" value="1"/>
</dbReference>
<dbReference type="GO" id="GO:0016747">
    <property type="term" value="F:acyltransferase activity, transferring groups other than amino-acyl groups"/>
    <property type="evidence" value="ECO:0007669"/>
    <property type="project" value="InterPro"/>
</dbReference>
<evidence type="ECO:0000313" key="2">
    <source>
        <dbReference type="EMBL" id="ALX04783.1"/>
    </source>
</evidence>
<gene>
    <name evidence="2" type="ORF">AERYTH_08775</name>
</gene>
<dbReference type="AlphaFoldDB" id="A0A0U4C1C7"/>
<dbReference type="PANTHER" id="PTHR39173:SF1">
    <property type="entry name" value="ACETYLTRANSFERASE"/>
    <property type="match status" value="1"/>
</dbReference>
<proteinExistence type="predicted"/>
<feature type="domain" description="N-acetyltransferase" evidence="1">
    <location>
        <begin position="68"/>
        <end position="146"/>
    </location>
</feature>
<dbReference type="PATRIC" id="fig|2041.4.peg.1837"/>
<keyword evidence="2" id="KW-0808">Transferase</keyword>
<dbReference type="OrthoDB" id="9797989at2"/>
<dbReference type="STRING" id="2041.AERYTH_08775"/>
<name>A0A0U4C1C7_9ACTN</name>
<organism evidence="2 3">
    <name type="scientific">Aeromicrobium erythreum</name>
    <dbReference type="NCBI Taxonomy" id="2041"/>
    <lineage>
        <taxon>Bacteria</taxon>
        <taxon>Bacillati</taxon>
        <taxon>Actinomycetota</taxon>
        <taxon>Actinomycetes</taxon>
        <taxon>Propionibacteriales</taxon>
        <taxon>Nocardioidaceae</taxon>
        <taxon>Aeromicrobium</taxon>
    </lineage>
</organism>
<dbReference type="Pfam" id="PF13302">
    <property type="entry name" value="Acetyltransf_3"/>
    <property type="match status" value="1"/>
</dbReference>
<accession>A0A0U4C1C7</accession>
<evidence type="ECO:0000313" key="3">
    <source>
        <dbReference type="Proteomes" id="UP000067689"/>
    </source>
</evidence>
<dbReference type="Proteomes" id="UP000067689">
    <property type="component" value="Chromosome"/>
</dbReference>
<keyword evidence="3" id="KW-1185">Reference proteome</keyword>
<dbReference type="PANTHER" id="PTHR39173">
    <property type="entry name" value="ACETYLTRANSFERASE"/>
    <property type="match status" value="1"/>
</dbReference>
<dbReference type="InterPro" id="IPR000182">
    <property type="entry name" value="GNAT_dom"/>
</dbReference>
<protein>
    <submittedName>
        <fullName evidence="2">GNAT family acetyltransferase</fullName>
    </submittedName>
</protein>
<dbReference type="EMBL" id="CP011502">
    <property type="protein sequence ID" value="ALX04783.1"/>
    <property type="molecule type" value="Genomic_DNA"/>
</dbReference>
<sequence length="177" mass="18981">MITLTDPPTLVAPTAAVRATYLVGEMADMKDRGASTEWLAVASRDFDAFVAERIGVRERWGVPSEVFWFVSGDFYLGSLVIRHRLIADQGGGHIGYHVVSPWQGQGHATEMLRQALVKVGALGISPALLTVSPVNHASRRVVEKNGGVPDGINHEGEQRFWVPTPASSSAPSPAVAV</sequence>
<reference evidence="2 3" key="1">
    <citation type="journal article" date="1991" name="Int. J. Syst. Bacteriol.">
        <title>Description of the erythromycin-producing bacterium Arthrobacter sp. strain NRRL B-3381 as Aeromicrobium erythreum gen. nov., sp. nov.</title>
        <authorList>
            <person name="Miller E.S."/>
            <person name="Woese C.R."/>
            <person name="Brenner S."/>
        </authorList>
    </citation>
    <scope>NUCLEOTIDE SEQUENCE [LARGE SCALE GENOMIC DNA]</scope>
    <source>
        <strain evidence="2 3">AR18</strain>
    </source>
</reference>